<organism evidence="6 7">
    <name type="scientific">Porphyra umbilicalis</name>
    <name type="common">Purple laver</name>
    <name type="synonym">Red alga</name>
    <dbReference type="NCBI Taxonomy" id="2786"/>
    <lineage>
        <taxon>Eukaryota</taxon>
        <taxon>Rhodophyta</taxon>
        <taxon>Bangiophyceae</taxon>
        <taxon>Bangiales</taxon>
        <taxon>Bangiaceae</taxon>
        <taxon>Porphyra</taxon>
    </lineage>
</organism>
<dbReference type="Gene3D" id="3.30.200.20">
    <property type="entry name" value="Phosphorylase Kinase, domain 1"/>
    <property type="match status" value="1"/>
</dbReference>
<dbReference type="PROSITE" id="PS00107">
    <property type="entry name" value="PROTEIN_KINASE_ATP"/>
    <property type="match status" value="1"/>
</dbReference>
<evidence type="ECO:0000313" key="7">
    <source>
        <dbReference type="Proteomes" id="UP000218209"/>
    </source>
</evidence>
<evidence type="ECO:0000256" key="3">
    <source>
        <dbReference type="PROSITE-ProRule" id="PRU10141"/>
    </source>
</evidence>
<dbReference type="Gene3D" id="1.10.510.10">
    <property type="entry name" value="Transferase(Phosphotransferase) domain 1"/>
    <property type="match status" value="1"/>
</dbReference>
<accession>A0A1X6PL16</accession>
<feature type="region of interest" description="Disordered" evidence="4">
    <location>
        <begin position="175"/>
        <end position="201"/>
    </location>
</feature>
<dbReference type="OrthoDB" id="2158884at2759"/>
<name>A0A1X6PL16_PORUM</name>
<dbReference type="SUPFAM" id="SSF56112">
    <property type="entry name" value="Protein kinase-like (PK-like)"/>
    <property type="match status" value="1"/>
</dbReference>
<evidence type="ECO:0000256" key="4">
    <source>
        <dbReference type="SAM" id="MobiDB-lite"/>
    </source>
</evidence>
<keyword evidence="1 3" id="KW-0547">Nucleotide-binding</keyword>
<reference evidence="6 7" key="1">
    <citation type="submission" date="2017-03" db="EMBL/GenBank/DDBJ databases">
        <title>WGS assembly of Porphyra umbilicalis.</title>
        <authorList>
            <person name="Brawley S.H."/>
            <person name="Blouin N.A."/>
            <person name="Ficko-Blean E."/>
            <person name="Wheeler G.L."/>
            <person name="Lohr M."/>
            <person name="Goodson H.V."/>
            <person name="Jenkins J.W."/>
            <person name="Blaby-Haas C.E."/>
            <person name="Helliwell K.E."/>
            <person name="Chan C."/>
            <person name="Marriage T."/>
            <person name="Bhattacharya D."/>
            <person name="Klein A.S."/>
            <person name="Badis Y."/>
            <person name="Brodie J."/>
            <person name="Cao Y."/>
            <person name="Collen J."/>
            <person name="Dittami S.M."/>
            <person name="Gachon C.M."/>
            <person name="Green B.R."/>
            <person name="Karpowicz S."/>
            <person name="Kim J.W."/>
            <person name="Kudahl U."/>
            <person name="Lin S."/>
            <person name="Michel G."/>
            <person name="Mittag M."/>
            <person name="Olson B.J."/>
            <person name="Pangilinan J."/>
            <person name="Peng Y."/>
            <person name="Qiu H."/>
            <person name="Shu S."/>
            <person name="Singer J.T."/>
            <person name="Smith A.G."/>
            <person name="Sprecher B.N."/>
            <person name="Wagner V."/>
            <person name="Wang W."/>
            <person name="Wang Z.-Y."/>
            <person name="Yan J."/>
            <person name="Yarish C."/>
            <person name="Zoeuner-Riek S."/>
            <person name="Zhuang Y."/>
            <person name="Zou Y."/>
            <person name="Lindquist E.A."/>
            <person name="Grimwood J."/>
            <person name="Barry K."/>
            <person name="Rokhsar D.S."/>
            <person name="Schmutz J."/>
            <person name="Stiller J.W."/>
            <person name="Grossman A.R."/>
            <person name="Prochnik S.E."/>
        </authorList>
    </citation>
    <scope>NUCLEOTIDE SEQUENCE [LARGE SCALE GENOMIC DNA]</scope>
    <source>
        <strain evidence="6">4086291</strain>
    </source>
</reference>
<dbReference type="InterPro" id="IPR017441">
    <property type="entry name" value="Protein_kinase_ATP_BS"/>
</dbReference>
<dbReference type="GO" id="GO:0004672">
    <property type="term" value="F:protein kinase activity"/>
    <property type="evidence" value="ECO:0007669"/>
    <property type="project" value="InterPro"/>
</dbReference>
<dbReference type="EMBL" id="KV918762">
    <property type="protein sequence ID" value="OSX81418.1"/>
    <property type="molecule type" value="Genomic_DNA"/>
</dbReference>
<dbReference type="Pfam" id="PF00069">
    <property type="entry name" value="Pkinase"/>
    <property type="match status" value="1"/>
</dbReference>
<evidence type="ECO:0000256" key="2">
    <source>
        <dbReference type="ARBA" id="ARBA00022840"/>
    </source>
</evidence>
<dbReference type="PROSITE" id="PS50011">
    <property type="entry name" value="PROTEIN_KINASE_DOM"/>
    <property type="match status" value="1"/>
</dbReference>
<sequence length="384" mass="42280">MQRYVLGASLGSGAFGSVRTVHLASDGRKFALKTLKKRAASMECALELREVRALKVLRHPHVIALHEIIFADGQLHFVLQHMEMSLLGLVDKRGAERRGSTLPPLSEGDISTIFRQVFQALAFIHESGWVHRDVKPENILLRQDHVLVAEDGDHNLDKAYYCALGDFGMARRLPSLTENPPTRKRARVADSKGPSSDSKRPLTDYVATRWYRAPELLLHSRDYGPAADVWAAAVVMAEAFRREALFPGENEDETMRQIFEARGSPSSTRWPEGVRLAERAGTGDLPRLTAPHIGVFVPTAGAEAQQVLDRVLQLDPEKRPSAAEVLRLPFFAMAPAAQAPATTAQRRTSSGPSPAKGVLTDRWLHRKSTGRSGVTRPAVDVTGT</sequence>
<dbReference type="AlphaFoldDB" id="A0A1X6PL16"/>
<protein>
    <recommendedName>
        <fullName evidence="5">Protein kinase domain-containing protein</fullName>
    </recommendedName>
</protein>
<evidence type="ECO:0000256" key="1">
    <source>
        <dbReference type="ARBA" id="ARBA00022741"/>
    </source>
</evidence>
<dbReference type="GO" id="GO:0005524">
    <property type="term" value="F:ATP binding"/>
    <property type="evidence" value="ECO:0007669"/>
    <property type="project" value="UniProtKB-UniRule"/>
</dbReference>
<dbReference type="SMART" id="SM00220">
    <property type="entry name" value="S_TKc"/>
    <property type="match status" value="1"/>
</dbReference>
<dbReference type="Proteomes" id="UP000218209">
    <property type="component" value="Unassembled WGS sequence"/>
</dbReference>
<dbReference type="PANTHER" id="PTHR24055">
    <property type="entry name" value="MITOGEN-ACTIVATED PROTEIN KINASE"/>
    <property type="match status" value="1"/>
</dbReference>
<keyword evidence="7" id="KW-1185">Reference proteome</keyword>
<dbReference type="InterPro" id="IPR050117">
    <property type="entry name" value="MAPK"/>
</dbReference>
<keyword evidence="2 3" id="KW-0067">ATP-binding</keyword>
<evidence type="ECO:0000259" key="5">
    <source>
        <dbReference type="PROSITE" id="PS50011"/>
    </source>
</evidence>
<proteinExistence type="predicted"/>
<feature type="region of interest" description="Disordered" evidence="4">
    <location>
        <begin position="339"/>
        <end position="358"/>
    </location>
</feature>
<dbReference type="InterPro" id="IPR000719">
    <property type="entry name" value="Prot_kinase_dom"/>
</dbReference>
<feature type="binding site" evidence="3">
    <location>
        <position position="33"/>
    </location>
    <ligand>
        <name>ATP</name>
        <dbReference type="ChEBI" id="CHEBI:30616"/>
    </ligand>
</feature>
<evidence type="ECO:0000313" key="6">
    <source>
        <dbReference type="EMBL" id="OSX81418.1"/>
    </source>
</evidence>
<feature type="domain" description="Protein kinase" evidence="5">
    <location>
        <begin position="4"/>
        <end position="331"/>
    </location>
</feature>
<dbReference type="InterPro" id="IPR011009">
    <property type="entry name" value="Kinase-like_dom_sf"/>
</dbReference>
<gene>
    <name evidence="6" type="ORF">BU14_0021s0023</name>
</gene>